<dbReference type="GO" id="GO:0000781">
    <property type="term" value="C:chromosome, telomeric region"/>
    <property type="evidence" value="ECO:0007669"/>
    <property type="project" value="GOC"/>
</dbReference>
<dbReference type="GO" id="GO:0000054">
    <property type="term" value="P:ribosomal subunit export from nucleus"/>
    <property type="evidence" value="ECO:0007669"/>
    <property type="project" value="EnsemblFungi"/>
</dbReference>
<dbReference type="GO" id="GO:0031267">
    <property type="term" value="F:small GTPase binding"/>
    <property type="evidence" value="ECO:0007669"/>
    <property type="project" value="EnsemblFungi"/>
</dbReference>
<dbReference type="VEuPathDB" id="FungiDB:T551_03494"/>
<dbReference type="InterPro" id="IPR001611">
    <property type="entry name" value="Leu-rich_rpt"/>
</dbReference>
<dbReference type="STRING" id="1408657.A0A0W4ZDW2"/>
<evidence type="ECO:0008006" key="7">
    <source>
        <dbReference type="Google" id="ProtNLM"/>
    </source>
</evidence>
<dbReference type="GO" id="GO:0031509">
    <property type="term" value="P:subtelomeric heterochromatin formation"/>
    <property type="evidence" value="ECO:0007669"/>
    <property type="project" value="EnsemblFungi"/>
</dbReference>
<dbReference type="PANTHER" id="PTHR24113">
    <property type="entry name" value="RAN GTPASE-ACTIVATING PROTEIN 1"/>
    <property type="match status" value="1"/>
</dbReference>
<dbReference type="CDD" id="cd00116">
    <property type="entry name" value="LRR_RI"/>
    <property type="match status" value="1"/>
</dbReference>
<dbReference type="GeneID" id="28942012"/>
<dbReference type="PANTHER" id="PTHR24113:SF12">
    <property type="entry name" value="RAN GTPASE-ACTIVATING PROTEIN 1"/>
    <property type="match status" value="1"/>
</dbReference>
<dbReference type="GO" id="GO:0034399">
    <property type="term" value="C:nuclear periphery"/>
    <property type="evidence" value="ECO:0007669"/>
    <property type="project" value="EnsemblFungi"/>
</dbReference>
<evidence type="ECO:0000313" key="6">
    <source>
        <dbReference type="Proteomes" id="UP000053447"/>
    </source>
</evidence>
<dbReference type="GO" id="GO:0006409">
    <property type="term" value="P:tRNA export from nucleus"/>
    <property type="evidence" value="ECO:0007669"/>
    <property type="project" value="EnsemblFungi"/>
</dbReference>
<dbReference type="GO" id="GO:0048471">
    <property type="term" value="C:perinuclear region of cytoplasm"/>
    <property type="evidence" value="ECO:0007669"/>
    <property type="project" value="TreeGrafter"/>
</dbReference>
<keyword evidence="3" id="KW-0677">Repeat</keyword>
<evidence type="ECO:0000256" key="3">
    <source>
        <dbReference type="ARBA" id="ARBA00022737"/>
    </source>
</evidence>
<dbReference type="InterPro" id="IPR027038">
    <property type="entry name" value="RanGap"/>
</dbReference>
<gene>
    <name evidence="5" type="ORF">T551_03494</name>
</gene>
<reference evidence="6" key="1">
    <citation type="journal article" date="2016" name="Nat. Commun.">
        <title>Genome analysis of three Pneumocystis species reveals adaptation mechanisms to life exclusively in mammalian hosts.</title>
        <authorList>
            <person name="Ma L."/>
            <person name="Chen Z."/>
            <person name="Huang D.W."/>
            <person name="Kutty G."/>
            <person name="Ishihara M."/>
            <person name="Wang H."/>
            <person name="Abouelleil A."/>
            <person name="Bishop L."/>
            <person name="Davey E."/>
            <person name="Deng R."/>
            <person name="Deng X."/>
            <person name="Fan L."/>
            <person name="Fantoni G."/>
            <person name="Fitzgerald M."/>
            <person name="Gogineni E."/>
            <person name="Goldberg J.M."/>
            <person name="Handley G."/>
            <person name="Hu X."/>
            <person name="Huber C."/>
            <person name="Jiao X."/>
            <person name="Jones K."/>
            <person name="Levin J.Z."/>
            <person name="Liu Y."/>
            <person name="Macdonald P."/>
            <person name="Melnikov A."/>
            <person name="Raley C."/>
            <person name="Sassi M."/>
            <person name="Sherman B.T."/>
            <person name="Song X."/>
            <person name="Sykes S."/>
            <person name="Tran B."/>
            <person name="Walsh L."/>
            <person name="Xia Y."/>
            <person name="Yang J."/>
            <person name="Young S."/>
            <person name="Zeng Q."/>
            <person name="Zheng X."/>
            <person name="Stephens R."/>
            <person name="Nusbaum C."/>
            <person name="Birren B.W."/>
            <person name="Azadi P."/>
            <person name="Lempicki R.A."/>
            <person name="Cuomo C.A."/>
            <person name="Kovacs J.A."/>
        </authorList>
    </citation>
    <scope>NUCLEOTIDE SEQUENCE [LARGE SCALE GENOMIC DNA]</scope>
    <source>
        <strain evidence="6">RU7</strain>
    </source>
</reference>
<evidence type="ECO:0000313" key="5">
    <source>
        <dbReference type="EMBL" id="KTW26577.1"/>
    </source>
</evidence>
<dbReference type="Proteomes" id="UP000053447">
    <property type="component" value="Unassembled WGS sequence"/>
</dbReference>
<evidence type="ECO:0000256" key="4">
    <source>
        <dbReference type="SAM" id="MobiDB-lite"/>
    </source>
</evidence>
<feature type="compositionally biased region" description="Acidic residues" evidence="4">
    <location>
        <begin position="340"/>
        <end position="361"/>
    </location>
</feature>
<keyword evidence="1" id="KW-0343">GTPase activation</keyword>
<dbReference type="InterPro" id="IPR032675">
    <property type="entry name" value="LRR_dom_sf"/>
</dbReference>
<dbReference type="eggNOG" id="KOG1909">
    <property type="taxonomic scope" value="Eukaryota"/>
</dbReference>
<dbReference type="EMBL" id="LFWA01000017">
    <property type="protein sequence ID" value="KTW26577.1"/>
    <property type="molecule type" value="Genomic_DNA"/>
</dbReference>
<dbReference type="Pfam" id="PF13516">
    <property type="entry name" value="LRR_6"/>
    <property type="match status" value="1"/>
</dbReference>
<organism evidence="5 6">
    <name type="scientific">Pneumocystis jirovecii (strain RU7)</name>
    <name type="common">Human pneumocystis pneumonia agent</name>
    <dbReference type="NCBI Taxonomy" id="1408657"/>
    <lineage>
        <taxon>Eukaryota</taxon>
        <taxon>Fungi</taxon>
        <taxon>Dikarya</taxon>
        <taxon>Ascomycota</taxon>
        <taxon>Taphrinomycotina</taxon>
        <taxon>Pneumocystomycetes</taxon>
        <taxon>Pneumocystaceae</taxon>
        <taxon>Pneumocystis</taxon>
    </lineage>
</organism>
<dbReference type="AlphaFoldDB" id="A0A0W4ZDW2"/>
<accession>A0A0W4ZDW2</accession>
<dbReference type="GO" id="GO:0005829">
    <property type="term" value="C:cytosol"/>
    <property type="evidence" value="ECO:0007669"/>
    <property type="project" value="EnsemblFungi"/>
</dbReference>
<name>A0A0W4ZDW2_PNEJ7</name>
<dbReference type="GO" id="GO:0005096">
    <property type="term" value="F:GTPase activator activity"/>
    <property type="evidence" value="ECO:0007669"/>
    <property type="project" value="UniProtKB-KW"/>
</dbReference>
<dbReference type="SMART" id="SM00368">
    <property type="entry name" value="LRR_RI"/>
    <property type="match status" value="6"/>
</dbReference>
<evidence type="ECO:0000256" key="2">
    <source>
        <dbReference type="ARBA" id="ARBA00022614"/>
    </source>
</evidence>
<keyword evidence="6" id="KW-1185">Reference proteome</keyword>
<dbReference type="Gene3D" id="3.80.10.10">
    <property type="entry name" value="Ribonuclease Inhibitor"/>
    <property type="match status" value="1"/>
</dbReference>
<dbReference type="GO" id="GO:0006404">
    <property type="term" value="P:RNA import into nucleus"/>
    <property type="evidence" value="ECO:0007669"/>
    <property type="project" value="EnsemblFungi"/>
</dbReference>
<proteinExistence type="predicted"/>
<dbReference type="OrthoDB" id="184583at2759"/>
<feature type="region of interest" description="Disordered" evidence="4">
    <location>
        <begin position="338"/>
        <end position="381"/>
    </location>
</feature>
<dbReference type="SUPFAM" id="SSF52047">
    <property type="entry name" value="RNI-like"/>
    <property type="match status" value="1"/>
</dbReference>
<comment type="caution">
    <text evidence="5">The sequence shown here is derived from an EMBL/GenBank/DDBJ whole genome shotgun (WGS) entry which is preliminary data.</text>
</comment>
<keyword evidence="2" id="KW-0433">Leucine-rich repeat</keyword>
<dbReference type="RefSeq" id="XP_018228106.1">
    <property type="nucleotide sequence ID" value="XM_018375757.1"/>
</dbReference>
<dbReference type="GO" id="GO:0006611">
    <property type="term" value="P:protein export from nucleus"/>
    <property type="evidence" value="ECO:0007669"/>
    <property type="project" value="EnsemblFungi"/>
</dbReference>
<sequence length="398" mass="44037">MSVFSLLGKGLRLESREETLKALEDLRIASSVREIRLCGNTFSIAACQVVSELLSLHARTLQIADFSDIFTGRTAQEIPKALEILLSGLFLCSKCHTVYLNDNAFGSTAIEPLSSFLSQHIPLQHLYLNNNGLGPIAGERVAKSLSSLAVKQYSNTHEKHGKIETIVCGRNRLESGSMKAWAECFQAHTGLKYLRMPQNGIRPEGIRILLESGLSKCTQLEILDLQDNTLTLTGAKTLAAMLPNWPLLHELGISDCLLSGTGVALLAQVLSRGSHKQLKILRLQYNEIDHKTAEKLANAIDKTLPELEILELNGNMFSDQSDVVKKIQTIFRDRGKGELDELNDMDEPSESDSLEDSDQESSLDLKDIEKDAEENLDFQEEKGISTELAALLKQTHIN</sequence>
<dbReference type="GO" id="GO:0006606">
    <property type="term" value="P:protein import into nucleus"/>
    <property type="evidence" value="ECO:0007669"/>
    <property type="project" value="EnsemblFungi"/>
</dbReference>
<protein>
    <recommendedName>
        <fullName evidence="7">Ran GTPase-activating protein 1</fullName>
    </recommendedName>
</protein>
<evidence type="ECO:0000256" key="1">
    <source>
        <dbReference type="ARBA" id="ARBA00022468"/>
    </source>
</evidence>